<accession>A0AAD7G7S8</accession>
<gene>
    <name evidence="2" type="ORF">B0H17DRAFT_302835</name>
</gene>
<feature type="transmembrane region" description="Helical" evidence="1">
    <location>
        <begin position="157"/>
        <end position="178"/>
    </location>
</feature>
<feature type="transmembrane region" description="Helical" evidence="1">
    <location>
        <begin position="131"/>
        <end position="151"/>
    </location>
</feature>
<keyword evidence="3" id="KW-1185">Reference proteome</keyword>
<dbReference type="Proteomes" id="UP001221757">
    <property type="component" value="Unassembled WGS sequence"/>
</dbReference>
<sequence>MVTEILRTRTSRFVHIRGYPQPFNFLGRPPVPKHVQVIRRRQPVQAESRDDQTTLVSTVQVHVAASITSPHVLQMPLGYSKLFRVLYISVLFGLPARYCGDAVQPQTLGSDDVTGRNLCKRWIKEWAQMRSVAGILFSVLFTILQISSASYDPMVRTVVQLSIVCLFFGAVYACILLMKFGKLEAEGAARVWIHQTIPVLPRNTFWNTWIMLAMPLVWIIW</sequence>
<keyword evidence="1" id="KW-0472">Membrane</keyword>
<protein>
    <submittedName>
        <fullName evidence="2">Uncharacterized protein</fullName>
    </submittedName>
</protein>
<dbReference type="EMBL" id="JARKIE010000225">
    <property type="protein sequence ID" value="KAJ7664196.1"/>
    <property type="molecule type" value="Genomic_DNA"/>
</dbReference>
<reference evidence="2" key="1">
    <citation type="submission" date="2023-03" db="EMBL/GenBank/DDBJ databases">
        <title>Massive genome expansion in bonnet fungi (Mycena s.s.) driven by repeated elements and novel gene families across ecological guilds.</title>
        <authorList>
            <consortium name="Lawrence Berkeley National Laboratory"/>
            <person name="Harder C.B."/>
            <person name="Miyauchi S."/>
            <person name="Viragh M."/>
            <person name="Kuo A."/>
            <person name="Thoen E."/>
            <person name="Andreopoulos B."/>
            <person name="Lu D."/>
            <person name="Skrede I."/>
            <person name="Drula E."/>
            <person name="Henrissat B."/>
            <person name="Morin E."/>
            <person name="Kohler A."/>
            <person name="Barry K."/>
            <person name="LaButti K."/>
            <person name="Morin E."/>
            <person name="Salamov A."/>
            <person name="Lipzen A."/>
            <person name="Mereny Z."/>
            <person name="Hegedus B."/>
            <person name="Baldrian P."/>
            <person name="Stursova M."/>
            <person name="Weitz H."/>
            <person name="Taylor A."/>
            <person name="Grigoriev I.V."/>
            <person name="Nagy L.G."/>
            <person name="Martin F."/>
            <person name="Kauserud H."/>
        </authorList>
    </citation>
    <scope>NUCLEOTIDE SEQUENCE</scope>
    <source>
        <strain evidence="2">CBHHK067</strain>
    </source>
</reference>
<keyword evidence="1" id="KW-1133">Transmembrane helix</keyword>
<dbReference type="AlphaFoldDB" id="A0AAD7G7S8"/>
<evidence type="ECO:0000313" key="3">
    <source>
        <dbReference type="Proteomes" id="UP001221757"/>
    </source>
</evidence>
<comment type="caution">
    <text evidence="2">The sequence shown here is derived from an EMBL/GenBank/DDBJ whole genome shotgun (WGS) entry which is preliminary data.</text>
</comment>
<evidence type="ECO:0000256" key="1">
    <source>
        <dbReference type="SAM" id="Phobius"/>
    </source>
</evidence>
<name>A0AAD7G7S8_MYCRO</name>
<evidence type="ECO:0000313" key="2">
    <source>
        <dbReference type="EMBL" id="KAJ7664196.1"/>
    </source>
</evidence>
<organism evidence="2 3">
    <name type="scientific">Mycena rosella</name>
    <name type="common">Pink bonnet</name>
    <name type="synonym">Agaricus rosellus</name>
    <dbReference type="NCBI Taxonomy" id="1033263"/>
    <lineage>
        <taxon>Eukaryota</taxon>
        <taxon>Fungi</taxon>
        <taxon>Dikarya</taxon>
        <taxon>Basidiomycota</taxon>
        <taxon>Agaricomycotina</taxon>
        <taxon>Agaricomycetes</taxon>
        <taxon>Agaricomycetidae</taxon>
        <taxon>Agaricales</taxon>
        <taxon>Marasmiineae</taxon>
        <taxon>Mycenaceae</taxon>
        <taxon>Mycena</taxon>
    </lineage>
</organism>
<proteinExistence type="predicted"/>
<feature type="transmembrane region" description="Helical" evidence="1">
    <location>
        <begin position="199"/>
        <end position="220"/>
    </location>
</feature>
<keyword evidence="1" id="KW-0812">Transmembrane</keyword>